<feature type="compositionally biased region" description="Basic and acidic residues" evidence="1">
    <location>
        <begin position="155"/>
        <end position="176"/>
    </location>
</feature>
<gene>
    <name evidence="3" type="ORF">LSTR_LSTR008025</name>
</gene>
<feature type="region of interest" description="Disordered" evidence="1">
    <location>
        <begin position="138"/>
        <end position="176"/>
    </location>
</feature>
<feature type="chain" id="PRO_5019714243" description="Cardioacceleratory peptide 2b" evidence="2">
    <location>
        <begin position="29"/>
        <end position="176"/>
    </location>
</feature>
<organism evidence="3 4">
    <name type="scientific">Laodelphax striatellus</name>
    <name type="common">Small brown planthopper</name>
    <name type="synonym">Delphax striatella</name>
    <dbReference type="NCBI Taxonomy" id="195883"/>
    <lineage>
        <taxon>Eukaryota</taxon>
        <taxon>Metazoa</taxon>
        <taxon>Ecdysozoa</taxon>
        <taxon>Arthropoda</taxon>
        <taxon>Hexapoda</taxon>
        <taxon>Insecta</taxon>
        <taxon>Pterygota</taxon>
        <taxon>Neoptera</taxon>
        <taxon>Paraneoptera</taxon>
        <taxon>Hemiptera</taxon>
        <taxon>Auchenorrhyncha</taxon>
        <taxon>Fulgoroidea</taxon>
        <taxon>Delphacidae</taxon>
        <taxon>Criomorphinae</taxon>
        <taxon>Laodelphax</taxon>
    </lineage>
</organism>
<evidence type="ECO:0000313" key="4">
    <source>
        <dbReference type="Proteomes" id="UP000291343"/>
    </source>
</evidence>
<accession>A0A482WKJ1</accession>
<feature type="region of interest" description="Disordered" evidence="1">
    <location>
        <begin position="83"/>
        <end position="111"/>
    </location>
</feature>
<dbReference type="AlphaFoldDB" id="A0A482WKJ1"/>
<evidence type="ECO:0000313" key="3">
    <source>
        <dbReference type="EMBL" id="RZF33766.1"/>
    </source>
</evidence>
<dbReference type="OrthoDB" id="6430009at2759"/>
<keyword evidence="4" id="KW-1185">Reference proteome</keyword>
<dbReference type="EMBL" id="QKKF02033458">
    <property type="protein sequence ID" value="RZF33766.1"/>
    <property type="molecule type" value="Genomic_DNA"/>
</dbReference>
<dbReference type="Proteomes" id="UP000291343">
    <property type="component" value="Unassembled WGS sequence"/>
</dbReference>
<dbReference type="STRING" id="195883.A0A482WKJ1"/>
<sequence length="176" mass="19255">MKTSALTAISSFVLFFMVIVASPKVVSTAPAELDSGTDKTKREAGGPSGLFPFPRIGRSGPDTWFFDTSDGAQNYAKRQGLVPFPRIGRSGGRSAPLPGSGPGGPADANNGLWFGPRLGRLQKRDAMDSPWALVTLREFPSISSRRQPEAFTPRLGRESNEDFWDYDDRDHQKDHN</sequence>
<proteinExistence type="predicted"/>
<keyword evidence="2" id="KW-0732">Signal</keyword>
<protein>
    <recommendedName>
        <fullName evidence="5">Cardioacceleratory peptide 2b</fullName>
    </recommendedName>
</protein>
<feature type="signal peptide" evidence="2">
    <location>
        <begin position="1"/>
        <end position="28"/>
    </location>
</feature>
<evidence type="ECO:0000256" key="1">
    <source>
        <dbReference type="SAM" id="MobiDB-lite"/>
    </source>
</evidence>
<name>A0A482WKJ1_LAOST</name>
<feature type="region of interest" description="Disordered" evidence="1">
    <location>
        <begin position="29"/>
        <end position="53"/>
    </location>
</feature>
<evidence type="ECO:0000256" key="2">
    <source>
        <dbReference type="SAM" id="SignalP"/>
    </source>
</evidence>
<reference evidence="3 4" key="1">
    <citation type="journal article" date="2017" name="Gigascience">
        <title>Genome sequence of the small brown planthopper, Laodelphax striatellus.</title>
        <authorList>
            <person name="Zhu J."/>
            <person name="Jiang F."/>
            <person name="Wang X."/>
            <person name="Yang P."/>
            <person name="Bao Y."/>
            <person name="Zhao W."/>
            <person name="Wang W."/>
            <person name="Lu H."/>
            <person name="Wang Q."/>
            <person name="Cui N."/>
            <person name="Li J."/>
            <person name="Chen X."/>
            <person name="Luo L."/>
            <person name="Yu J."/>
            <person name="Kang L."/>
            <person name="Cui F."/>
        </authorList>
    </citation>
    <scope>NUCLEOTIDE SEQUENCE [LARGE SCALE GENOMIC DNA]</scope>
    <source>
        <strain evidence="3">Lst14</strain>
    </source>
</reference>
<dbReference type="InParanoid" id="A0A482WKJ1"/>
<comment type="caution">
    <text evidence="3">The sequence shown here is derived from an EMBL/GenBank/DDBJ whole genome shotgun (WGS) entry which is preliminary data.</text>
</comment>
<evidence type="ECO:0008006" key="5">
    <source>
        <dbReference type="Google" id="ProtNLM"/>
    </source>
</evidence>